<keyword evidence="4" id="KW-0472">Membrane</keyword>
<evidence type="ECO:0000259" key="5">
    <source>
        <dbReference type="PROSITE" id="PS51352"/>
    </source>
</evidence>
<dbReference type="GO" id="GO:0030313">
    <property type="term" value="C:cell envelope"/>
    <property type="evidence" value="ECO:0007669"/>
    <property type="project" value="UniProtKB-SubCell"/>
</dbReference>
<dbReference type="InterPro" id="IPR050553">
    <property type="entry name" value="Thioredoxin_ResA/DsbE_sf"/>
</dbReference>
<dbReference type="PROSITE" id="PS51352">
    <property type="entry name" value="THIOREDOXIN_2"/>
    <property type="match status" value="1"/>
</dbReference>
<evidence type="ECO:0000256" key="1">
    <source>
        <dbReference type="ARBA" id="ARBA00004196"/>
    </source>
</evidence>
<dbReference type="InterPro" id="IPR013766">
    <property type="entry name" value="Thioredoxin_domain"/>
</dbReference>
<feature type="transmembrane region" description="Helical" evidence="4">
    <location>
        <begin position="84"/>
        <end position="100"/>
    </location>
</feature>
<protein>
    <submittedName>
        <fullName evidence="6">Redoxin domain-containing protein</fullName>
    </submittedName>
</protein>
<dbReference type="InterPro" id="IPR036249">
    <property type="entry name" value="Thioredoxin-like_sf"/>
</dbReference>
<evidence type="ECO:0000256" key="3">
    <source>
        <dbReference type="ARBA" id="ARBA00023284"/>
    </source>
</evidence>
<dbReference type="GO" id="GO:0042158">
    <property type="term" value="P:lipoprotein biosynthetic process"/>
    <property type="evidence" value="ECO:0007669"/>
    <property type="project" value="InterPro"/>
</dbReference>
<keyword evidence="2" id="KW-0201">Cytochrome c-type biogenesis</keyword>
<dbReference type="RefSeq" id="WP_037334670.1">
    <property type="nucleotide sequence ID" value="NZ_APNK01000004.1"/>
</dbReference>
<dbReference type="GO" id="GO:0005886">
    <property type="term" value="C:plasma membrane"/>
    <property type="evidence" value="ECO:0007669"/>
    <property type="project" value="InterPro"/>
</dbReference>
<dbReference type="Proteomes" id="UP000028302">
    <property type="component" value="Unassembled WGS sequence"/>
</dbReference>
<dbReference type="GO" id="GO:0008961">
    <property type="term" value="F:phosphatidylglycerol-prolipoprotein diacylglyceryl transferase activity"/>
    <property type="evidence" value="ECO:0007669"/>
    <property type="project" value="InterPro"/>
</dbReference>
<sequence>MNTLSVGPFTLAVDHALMILSLIAAMIAGRLAARDRNVPIIDTLISLALAGILAARLIFVLRYWNPYSLSPVSIIDIRDGGFDAVGGLVGMAAYASFAVWRRPRLRRPLGLAILAGSLVWGATGGALQLIGSSRMMRPDVPLQTLTGRTTTLDALARAHPGAPMVVNLWASWCPPCRAEMPMLAAAQRAHPGVLFIFANQGESPAKIEAFLRRESLSPNHVLVDAGQRLARAADARAFPTTLFFDGTGHLVERHLGLLSRATLARGLDRLSVHAPTKDSGS</sequence>
<dbReference type="STRING" id="1304275.C41B8_04411"/>
<dbReference type="EMBL" id="APNK01000004">
    <property type="protein sequence ID" value="KEZ78444.1"/>
    <property type="molecule type" value="Genomic_DNA"/>
</dbReference>
<feature type="transmembrane region" description="Helical" evidence="4">
    <location>
        <begin position="12"/>
        <end position="32"/>
    </location>
</feature>
<organism evidence="6 7">
    <name type="scientific">Salinisphaera hydrothermalis (strain C41B8)</name>
    <dbReference type="NCBI Taxonomy" id="1304275"/>
    <lineage>
        <taxon>Bacteria</taxon>
        <taxon>Pseudomonadati</taxon>
        <taxon>Pseudomonadota</taxon>
        <taxon>Gammaproteobacteria</taxon>
        <taxon>Salinisphaerales</taxon>
        <taxon>Salinisphaeraceae</taxon>
        <taxon>Salinisphaera</taxon>
    </lineage>
</organism>
<dbReference type="GO" id="GO:0015036">
    <property type="term" value="F:disulfide oxidoreductase activity"/>
    <property type="evidence" value="ECO:0007669"/>
    <property type="project" value="UniProtKB-ARBA"/>
</dbReference>
<feature type="transmembrane region" description="Helical" evidence="4">
    <location>
        <begin position="109"/>
        <end position="130"/>
    </location>
</feature>
<dbReference type="GO" id="GO:0017004">
    <property type="term" value="P:cytochrome complex assembly"/>
    <property type="evidence" value="ECO:0007669"/>
    <property type="project" value="UniProtKB-KW"/>
</dbReference>
<evidence type="ECO:0000313" key="6">
    <source>
        <dbReference type="EMBL" id="KEZ78444.1"/>
    </source>
</evidence>
<gene>
    <name evidence="6" type="ORF">C41B8_04411</name>
</gene>
<reference evidence="6 7" key="1">
    <citation type="submission" date="2013-03" db="EMBL/GenBank/DDBJ databases">
        <title>Salinisphaera hydrothermalis C41B8 Genome Sequencing.</title>
        <authorList>
            <person name="Li C."/>
            <person name="Lai Q."/>
            <person name="Shao Z."/>
        </authorList>
    </citation>
    <scope>NUCLEOTIDE SEQUENCE [LARGE SCALE GENOMIC DNA]</scope>
    <source>
        <strain evidence="6 7">C41B8</strain>
    </source>
</reference>
<feature type="transmembrane region" description="Helical" evidence="4">
    <location>
        <begin position="44"/>
        <end position="64"/>
    </location>
</feature>
<dbReference type="InterPro" id="IPR013740">
    <property type="entry name" value="Redoxin"/>
</dbReference>
<dbReference type="PANTHER" id="PTHR42852">
    <property type="entry name" value="THIOL:DISULFIDE INTERCHANGE PROTEIN DSBE"/>
    <property type="match status" value="1"/>
</dbReference>
<proteinExistence type="predicted"/>
<dbReference type="Pfam" id="PF08534">
    <property type="entry name" value="Redoxin"/>
    <property type="match status" value="1"/>
</dbReference>
<keyword evidence="3" id="KW-0676">Redox-active center</keyword>
<name>A0A084IP10_SALHC</name>
<evidence type="ECO:0000256" key="2">
    <source>
        <dbReference type="ARBA" id="ARBA00022748"/>
    </source>
</evidence>
<dbReference type="SUPFAM" id="SSF52833">
    <property type="entry name" value="Thioredoxin-like"/>
    <property type="match status" value="1"/>
</dbReference>
<dbReference type="CDD" id="cd02966">
    <property type="entry name" value="TlpA_like_family"/>
    <property type="match status" value="1"/>
</dbReference>
<feature type="domain" description="Thioredoxin" evidence="5">
    <location>
        <begin position="131"/>
        <end position="272"/>
    </location>
</feature>
<evidence type="ECO:0000256" key="4">
    <source>
        <dbReference type="SAM" id="Phobius"/>
    </source>
</evidence>
<accession>A0A084IP10</accession>
<dbReference type="eggNOG" id="COG0526">
    <property type="taxonomic scope" value="Bacteria"/>
</dbReference>
<dbReference type="PROSITE" id="PS00194">
    <property type="entry name" value="THIOREDOXIN_1"/>
    <property type="match status" value="1"/>
</dbReference>
<dbReference type="AlphaFoldDB" id="A0A084IP10"/>
<dbReference type="OrthoDB" id="9799347at2"/>
<dbReference type="PANTHER" id="PTHR42852:SF13">
    <property type="entry name" value="PROTEIN DIPZ"/>
    <property type="match status" value="1"/>
</dbReference>
<keyword evidence="4" id="KW-0812">Transmembrane</keyword>
<keyword evidence="4" id="KW-1133">Transmembrane helix</keyword>
<dbReference type="Pfam" id="PF01790">
    <property type="entry name" value="LGT"/>
    <property type="match status" value="1"/>
</dbReference>
<keyword evidence="7" id="KW-1185">Reference proteome</keyword>
<dbReference type="InterPro" id="IPR001640">
    <property type="entry name" value="Lgt"/>
</dbReference>
<dbReference type="Gene3D" id="3.40.30.10">
    <property type="entry name" value="Glutaredoxin"/>
    <property type="match status" value="1"/>
</dbReference>
<evidence type="ECO:0000313" key="7">
    <source>
        <dbReference type="Proteomes" id="UP000028302"/>
    </source>
</evidence>
<comment type="caution">
    <text evidence="6">The sequence shown here is derived from an EMBL/GenBank/DDBJ whole genome shotgun (WGS) entry which is preliminary data.</text>
</comment>
<comment type="subcellular location">
    <subcellularLocation>
        <location evidence="1">Cell envelope</location>
    </subcellularLocation>
</comment>
<dbReference type="InterPro" id="IPR017937">
    <property type="entry name" value="Thioredoxin_CS"/>
</dbReference>